<keyword evidence="1" id="KW-1133">Transmembrane helix</keyword>
<evidence type="ECO:0000313" key="2">
    <source>
        <dbReference type="EMBL" id="GLQ92564.1"/>
    </source>
</evidence>
<evidence type="ECO:0000256" key="1">
    <source>
        <dbReference type="SAM" id="Phobius"/>
    </source>
</evidence>
<feature type="transmembrane region" description="Helical" evidence="1">
    <location>
        <begin position="198"/>
        <end position="218"/>
    </location>
</feature>
<reference evidence="3" key="1">
    <citation type="journal article" date="2019" name="Int. J. Syst. Evol. Microbiol.">
        <title>The Global Catalogue of Microorganisms (GCM) 10K type strain sequencing project: providing services to taxonomists for standard genome sequencing and annotation.</title>
        <authorList>
            <consortium name="The Broad Institute Genomics Platform"/>
            <consortium name="The Broad Institute Genome Sequencing Center for Infectious Disease"/>
            <person name="Wu L."/>
            <person name="Ma J."/>
        </authorList>
    </citation>
    <scope>NUCLEOTIDE SEQUENCE [LARGE SCALE GENOMIC DNA]</scope>
    <source>
        <strain evidence="3">NBRC 111980</strain>
    </source>
</reference>
<keyword evidence="1" id="KW-0472">Membrane</keyword>
<comment type="caution">
    <text evidence="2">The sequence shown here is derived from an EMBL/GenBank/DDBJ whole genome shotgun (WGS) entry which is preliminary data.</text>
</comment>
<gene>
    <name evidence="2" type="ORF">GCM10007901_15150</name>
</gene>
<sequence>MEKDLAHRFATMSNDELQEQFASGQFDEGALALLRAELNRRGLLTGSTHAAGMGDEVGVLPEGFRQLVRGLSPLNAQILLGRLQADGIDAHLAGANVTQTNPLWFQALGGVRIFVRTEQLGAALHVMNAASQGDYEVEEADVEDTSSADRTNNKLLAGRIVVSLIALLFGGIALVAIWSPSYEYFPYSVTPEPTSHLVGKWMLSALIVAFAAFWLLFVESAVRRQRRQGKSQRTVQG</sequence>
<keyword evidence="3" id="KW-1185">Reference proteome</keyword>
<dbReference type="Proteomes" id="UP001156670">
    <property type="component" value="Unassembled WGS sequence"/>
</dbReference>
<dbReference type="EMBL" id="BSOB01000010">
    <property type="protein sequence ID" value="GLQ92564.1"/>
    <property type="molecule type" value="Genomic_DNA"/>
</dbReference>
<name>A0ABQ5XLH9_9GAMM</name>
<evidence type="ECO:0000313" key="3">
    <source>
        <dbReference type="Proteomes" id="UP001156670"/>
    </source>
</evidence>
<dbReference type="RefSeq" id="WP_284320284.1">
    <property type="nucleotide sequence ID" value="NZ_BSOB01000010.1"/>
</dbReference>
<feature type="transmembrane region" description="Helical" evidence="1">
    <location>
        <begin position="156"/>
        <end position="178"/>
    </location>
</feature>
<proteinExistence type="predicted"/>
<evidence type="ECO:0008006" key="4">
    <source>
        <dbReference type="Google" id="ProtNLM"/>
    </source>
</evidence>
<keyword evidence="1" id="KW-0812">Transmembrane</keyword>
<organism evidence="2 3">
    <name type="scientific">Dyella acidisoli</name>
    <dbReference type="NCBI Taxonomy" id="1867834"/>
    <lineage>
        <taxon>Bacteria</taxon>
        <taxon>Pseudomonadati</taxon>
        <taxon>Pseudomonadota</taxon>
        <taxon>Gammaproteobacteria</taxon>
        <taxon>Lysobacterales</taxon>
        <taxon>Rhodanobacteraceae</taxon>
        <taxon>Dyella</taxon>
    </lineage>
</organism>
<accession>A0ABQ5XLH9</accession>
<protein>
    <recommendedName>
        <fullName evidence="4">DUF2007 domain-containing protein</fullName>
    </recommendedName>
</protein>